<organism evidence="2 3">
    <name type="scientific">Fluctibacter halophilus</name>
    <dbReference type="NCBI Taxonomy" id="226011"/>
    <lineage>
        <taxon>Bacteria</taxon>
        <taxon>Pseudomonadati</taxon>
        <taxon>Pseudomonadota</taxon>
        <taxon>Gammaproteobacteria</taxon>
        <taxon>Alteromonadales</taxon>
        <taxon>Alteromonadaceae</taxon>
        <taxon>Fluctibacter</taxon>
    </lineage>
</organism>
<dbReference type="EMBL" id="JAJEWP010000007">
    <property type="protein sequence ID" value="MCC2618100.1"/>
    <property type="molecule type" value="Genomic_DNA"/>
</dbReference>
<dbReference type="SMART" id="SM00849">
    <property type="entry name" value="Lactamase_B"/>
    <property type="match status" value="1"/>
</dbReference>
<dbReference type="PANTHER" id="PTHR42951">
    <property type="entry name" value="METALLO-BETA-LACTAMASE DOMAIN-CONTAINING"/>
    <property type="match status" value="1"/>
</dbReference>
<dbReference type="Gene3D" id="3.60.15.10">
    <property type="entry name" value="Ribonuclease Z/Hydroxyacylglutathione hydrolase-like"/>
    <property type="match status" value="1"/>
</dbReference>
<name>A0ABS8GBZ6_9ALTE</name>
<reference evidence="2 3" key="1">
    <citation type="submission" date="2021-10" db="EMBL/GenBank/DDBJ databases">
        <title>Draft genome of Aestuariibacter halophilus JC2043.</title>
        <authorList>
            <person name="Emsley S.A."/>
            <person name="Pfannmuller K.M."/>
            <person name="Ushijima B."/>
            <person name="Saw J.H."/>
            <person name="Videau P."/>
        </authorList>
    </citation>
    <scope>NUCLEOTIDE SEQUENCE [LARGE SCALE GENOMIC DNA]</scope>
    <source>
        <strain evidence="2 3">JC2043</strain>
    </source>
</reference>
<evidence type="ECO:0000313" key="2">
    <source>
        <dbReference type="EMBL" id="MCC2618100.1"/>
    </source>
</evidence>
<dbReference type="InterPro" id="IPR050855">
    <property type="entry name" value="NDM-1-like"/>
</dbReference>
<protein>
    <submittedName>
        <fullName evidence="2">MBL fold metallo-hydrolase</fullName>
    </submittedName>
</protein>
<proteinExistence type="predicted"/>
<dbReference type="RefSeq" id="WP_229162648.1">
    <property type="nucleotide sequence ID" value="NZ_JAJEWP010000007.1"/>
</dbReference>
<keyword evidence="3" id="KW-1185">Reference proteome</keyword>
<gene>
    <name evidence="2" type="ORF">LJ739_17730</name>
</gene>
<sequence length="254" mass="28825">MQFHQLDGYIQNIYLVEYDHGLMLLDGCCRADVALLKSYITENLGRPFSDLKLVVVTHMHPDHAGAAHRLRELTGCRIASADKDQPWYRGFSGALMHWTDMLLAGWVAGRLGKPRRNLWYSPVLKPDIRLRDGATLPGFEQWQALETPGHTDRDLSLLHVPSGRVYVADLVVRVKGHYIAPFPVFHPNKYRASIQRIIDMAPPSIWLAHGGEVSLSDNEYAHLQASAPAKPKTHWRSTKGKIKRILLTRRKATR</sequence>
<evidence type="ECO:0000313" key="3">
    <source>
        <dbReference type="Proteomes" id="UP001520878"/>
    </source>
</evidence>
<dbReference type="SUPFAM" id="SSF56281">
    <property type="entry name" value="Metallo-hydrolase/oxidoreductase"/>
    <property type="match status" value="1"/>
</dbReference>
<evidence type="ECO:0000259" key="1">
    <source>
        <dbReference type="SMART" id="SM00849"/>
    </source>
</evidence>
<dbReference type="Proteomes" id="UP001520878">
    <property type="component" value="Unassembled WGS sequence"/>
</dbReference>
<comment type="caution">
    <text evidence="2">The sequence shown here is derived from an EMBL/GenBank/DDBJ whole genome shotgun (WGS) entry which is preliminary data.</text>
</comment>
<accession>A0ABS8GBZ6</accession>
<dbReference type="InterPro" id="IPR036866">
    <property type="entry name" value="RibonucZ/Hydroxyglut_hydro"/>
</dbReference>
<dbReference type="Pfam" id="PF00753">
    <property type="entry name" value="Lactamase_B"/>
    <property type="match status" value="1"/>
</dbReference>
<feature type="domain" description="Metallo-beta-lactamase" evidence="1">
    <location>
        <begin position="10"/>
        <end position="209"/>
    </location>
</feature>
<dbReference type="InterPro" id="IPR001279">
    <property type="entry name" value="Metallo-B-lactamas"/>
</dbReference>